<feature type="non-terminal residue" evidence="1">
    <location>
        <position position="116"/>
    </location>
</feature>
<gene>
    <name evidence="1" type="ORF">ACFQ1S_22450</name>
</gene>
<reference evidence="2" key="1">
    <citation type="journal article" date="2019" name="Int. J. Syst. Evol. Microbiol.">
        <title>The Global Catalogue of Microorganisms (GCM) 10K type strain sequencing project: providing services to taxonomists for standard genome sequencing and annotation.</title>
        <authorList>
            <consortium name="The Broad Institute Genomics Platform"/>
            <consortium name="The Broad Institute Genome Sequencing Center for Infectious Disease"/>
            <person name="Wu L."/>
            <person name="Ma J."/>
        </authorList>
    </citation>
    <scope>NUCLEOTIDE SEQUENCE [LARGE SCALE GENOMIC DNA]</scope>
    <source>
        <strain evidence="2">JCM 31486</strain>
    </source>
</reference>
<accession>A0ABW3MCR2</accession>
<evidence type="ECO:0000313" key="2">
    <source>
        <dbReference type="Proteomes" id="UP001597045"/>
    </source>
</evidence>
<keyword evidence="2" id="KW-1185">Reference proteome</keyword>
<evidence type="ECO:0000313" key="1">
    <source>
        <dbReference type="EMBL" id="MFD1048101.1"/>
    </source>
</evidence>
<comment type="caution">
    <text evidence="1">The sequence shown here is derived from an EMBL/GenBank/DDBJ whole genome shotgun (WGS) entry which is preliminary data.</text>
</comment>
<dbReference type="PROSITE" id="PS51257">
    <property type="entry name" value="PROKAR_LIPOPROTEIN"/>
    <property type="match status" value="1"/>
</dbReference>
<name>A0ABW3MCR2_9PSEU</name>
<proteinExistence type="predicted"/>
<sequence>MKVAWHGWVRDKRTGEVFGGAAGYSVTTSCAGVVVNGDGYVATASRCVHTGALGGAGALFDLAVNDLAGVGRVGDRAKAHAEMVAGAVAEGATVDSPVDRAIQVEWPGHGSAPATA</sequence>
<dbReference type="Proteomes" id="UP001597045">
    <property type="component" value="Unassembled WGS sequence"/>
</dbReference>
<protein>
    <submittedName>
        <fullName evidence="1">Uncharacterized protein</fullName>
    </submittedName>
</protein>
<organism evidence="1 2">
    <name type="scientific">Kibdelosporangium lantanae</name>
    <dbReference type="NCBI Taxonomy" id="1497396"/>
    <lineage>
        <taxon>Bacteria</taxon>
        <taxon>Bacillati</taxon>
        <taxon>Actinomycetota</taxon>
        <taxon>Actinomycetes</taxon>
        <taxon>Pseudonocardiales</taxon>
        <taxon>Pseudonocardiaceae</taxon>
        <taxon>Kibdelosporangium</taxon>
    </lineage>
</organism>
<dbReference type="EMBL" id="JBHTIS010001404">
    <property type="protein sequence ID" value="MFD1048101.1"/>
    <property type="molecule type" value="Genomic_DNA"/>
</dbReference>